<keyword evidence="3" id="KW-1185">Reference proteome</keyword>
<sequence>MQFSVLTVFAVMASFVAASPSHRLMPRQASTVPVGSPAMSDANGNVVAFDSTKVTKAPARRL</sequence>
<reference evidence="2" key="1">
    <citation type="journal article" date="2021" name="Nat. Commun.">
        <title>Genetic determinants of endophytism in the Arabidopsis root mycobiome.</title>
        <authorList>
            <person name="Mesny F."/>
            <person name="Miyauchi S."/>
            <person name="Thiergart T."/>
            <person name="Pickel B."/>
            <person name="Atanasova L."/>
            <person name="Karlsson M."/>
            <person name="Huettel B."/>
            <person name="Barry K.W."/>
            <person name="Haridas S."/>
            <person name="Chen C."/>
            <person name="Bauer D."/>
            <person name="Andreopoulos W."/>
            <person name="Pangilinan J."/>
            <person name="LaButti K."/>
            <person name="Riley R."/>
            <person name="Lipzen A."/>
            <person name="Clum A."/>
            <person name="Drula E."/>
            <person name="Henrissat B."/>
            <person name="Kohler A."/>
            <person name="Grigoriev I.V."/>
            <person name="Martin F.M."/>
            <person name="Hacquard S."/>
        </authorList>
    </citation>
    <scope>NUCLEOTIDE SEQUENCE</scope>
    <source>
        <strain evidence="2">MPI-SDFR-AT-0117</strain>
    </source>
</reference>
<accession>A0A9P8V6Q3</accession>
<evidence type="ECO:0000313" key="2">
    <source>
        <dbReference type="EMBL" id="KAH6677785.1"/>
    </source>
</evidence>
<dbReference type="EMBL" id="JAGSXJ010000022">
    <property type="protein sequence ID" value="KAH6677785.1"/>
    <property type="molecule type" value="Genomic_DNA"/>
</dbReference>
<dbReference type="OrthoDB" id="4835952at2759"/>
<proteinExistence type="predicted"/>
<feature type="signal peptide" evidence="1">
    <location>
        <begin position="1"/>
        <end position="18"/>
    </location>
</feature>
<evidence type="ECO:0000313" key="3">
    <source>
        <dbReference type="Proteomes" id="UP000770015"/>
    </source>
</evidence>
<gene>
    <name evidence="2" type="ORF">F5X68DRAFT_234863</name>
</gene>
<dbReference type="AlphaFoldDB" id="A0A9P8V6Q3"/>
<name>A0A9P8V6Q3_9PEZI</name>
<protein>
    <submittedName>
        <fullName evidence="2">Uncharacterized protein</fullName>
    </submittedName>
</protein>
<feature type="chain" id="PRO_5040464555" evidence="1">
    <location>
        <begin position="19"/>
        <end position="62"/>
    </location>
</feature>
<organism evidence="2 3">
    <name type="scientific">Plectosphaerella plurivora</name>
    <dbReference type="NCBI Taxonomy" id="936078"/>
    <lineage>
        <taxon>Eukaryota</taxon>
        <taxon>Fungi</taxon>
        <taxon>Dikarya</taxon>
        <taxon>Ascomycota</taxon>
        <taxon>Pezizomycotina</taxon>
        <taxon>Sordariomycetes</taxon>
        <taxon>Hypocreomycetidae</taxon>
        <taxon>Glomerellales</taxon>
        <taxon>Plectosphaerellaceae</taxon>
        <taxon>Plectosphaerella</taxon>
    </lineage>
</organism>
<comment type="caution">
    <text evidence="2">The sequence shown here is derived from an EMBL/GenBank/DDBJ whole genome shotgun (WGS) entry which is preliminary data.</text>
</comment>
<keyword evidence="1" id="KW-0732">Signal</keyword>
<dbReference type="Proteomes" id="UP000770015">
    <property type="component" value="Unassembled WGS sequence"/>
</dbReference>
<evidence type="ECO:0000256" key="1">
    <source>
        <dbReference type="SAM" id="SignalP"/>
    </source>
</evidence>